<keyword evidence="4" id="KW-0560">Oxidoreductase</keyword>
<dbReference type="InterPro" id="IPR012349">
    <property type="entry name" value="Split_barrel_FMN-bd"/>
</dbReference>
<dbReference type="PIRSF" id="PIRSF000190">
    <property type="entry name" value="Pyd_amn-ph_oxd"/>
    <property type="match status" value="1"/>
</dbReference>
<feature type="domain" description="Pyridoxine 5'-phosphate oxidase dimerisation C-terminal" evidence="7">
    <location>
        <begin position="178"/>
        <end position="236"/>
    </location>
</feature>
<dbReference type="NCBIfam" id="NF004231">
    <property type="entry name" value="PRK05679.1"/>
    <property type="match status" value="1"/>
</dbReference>
<dbReference type="SUPFAM" id="SSF50475">
    <property type="entry name" value="FMN-binding split barrel"/>
    <property type="match status" value="1"/>
</dbReference>
<accession>A0A6J5Z665</accession>
<dbReference type="InterPro" id="IPR019740">
    <property type="entry name" value="Pyridox_Oxase_CS"/>
</dbReference>
<dbReference type="InterPro" id="IPR000659">
    <property type="entry name" value="Pyridox_Oxase"/>
</dbReference>
<dbReference type="PROSITE" id="PS01064">
    <property type="entry name" value="PYRIDOX_OXIDASE"/>
    <property type="match status" value="1"/>
</dbReference>
<feature type="region of interest" description="Disordered" evidence="5">
    <location>
        <begin position="209"/>
        <end position="236"/>
    </location>
</feature>
<evidence type="ECO:0000259" key="6">
    <source>
        <dbReference type="Pfam" id="PF01243"/>
    </source>
</evidence>
<evidence type="ECO:0000313" key="8">
    <source>
        <dbReference type="EMBL" id="CAB4338101.1"/>
    </source>
</evidence>
<evidence type="ECO:0000256" key="5">
    <source>
        <dbReference type="SAM" id="MobiDB-lite"/>
    </source>
</evidence>
<keyword evidence="3" id="KW-0288">FMN</keyword>
<evidence type="ECO:0000256" key="2">
    <source>
        <dbReference type="ARBA" id="ARBA00022630"/>
    </source>
</evidence>
<feature type="domain" description="Pyridoxamine 5'-phosphate oxidase N-terminal" evidence="6">
    <location>
        <begin position="48"/>
        <end position="160"/>
    </location>
</feature>
<organism evidence="8">
    <name type="scientific">freshwater metagenome</name>
    <dbReference type="NCBI Taxonomy" id="449393"/>
    <lineage>
        <taxon>unclassified sequences</taxon>
        <taxon>metagenomes</taxon>
        <taxon>ecological metagenomes</taxon>
    </lineage>
</organism>
<dbReference type="InterPro" id="IPR011576">
    <property type="entry name" value="Pyridox_Oxase_N"/>
</dbReference>
<dbReference type="EMBL" id="CAESAJ010000067">
    <property type="protein sequence ID" value="CAB4338101.1"/>
    <property type="molecule type" value="Genomic_DNA"/>
</dbReference>
<gene>
    <name evidence="8" type="ORF">UFOPK3770_00727</name>
</gene>
<reference evidence="8" key="1">
    <citation type="submission" date="2020-05" db="EMBL/GenBank/DDBJ databases">
        <authorList>
            <person name="Chiriac C."/>
            <person name="Salcher M."/>
            <person name="Ghai R."/>
            <person name="Kavagutti S V."/>
        </authorList>
    </citation>
    <scope>NUCLEOTIDE SEQUENCE</scope>
</reference>
<sequence>MPENSNDNNVADMRVSYDRDTLLESDLAKTPLGQFEHWLADAVAHPDILEPNAMVLATLGQVPSARSVLLKGIDSRGLTFFTNYDSRKAQEMADHANVSVVFPWYSLHRQVIVIGTVQQVSREESHAYFRTRPHLSQLGAHASHQSAPIDNRDILETTMSALVAKYPEGSQVPMPDFWGGYLICVTSMEFWQGRRSRLHDRLRFERVTGTNEQNNAEQNNAELDVESNWRVQRYSP</sequence>
<dbReference type="Pfam" id="PF10590">
    <property type="entry name" value="PNP_phzG_C"/>
    <property type="match status" value="1"/>
</dbReference>
<feature type="compositionally biased region" description="Low complexity" evidence="5">
    <location>
        <begin position="211"/>
        <end position="222"/>
    </location>
</feature>
<evidence type="ECO:0000259" key="7">
    <source>
        <dbReference type="Pfam" id="PF10590"/>
    </source>
</evidence>
<dbReference type="AlphaFoldDB" id="A0A6J5Z665"/>
<evidence type="ECO:0000256" key="1">
    <source>
        <dbReference type="ARBA" id="ARBA00001917"/>
    </source>
</evidence>
<dbReference type="GO" id="GO:0008615">
    <property type="term" value="P:pyridoxine biosynthetic process"/>
    <property type="evidence" value="ECO:0007669"/>
    <property type="project" value="InterPro"/>
</dbReference>
<dbReference type="InterPro" id="IPR019576">
    <property type="entry name" value="Pyridoxamine_oxidase_dimer_C"/>
</dbReference>
<dbReference type="GO" id="GO:0010181">
    <property type="term" value="F:FMN binding"/>
    <property type="evidence" value="ECO:0007669"/>
    <property type="project" value="InterPro"/>
</dbReference>
<evidence type="ECO:0000256" key="3">
    <source>
        <dbReference type="ARBA" id="ARBA00022643"/>
    </source>
</evidence>
<dbReference type="PANTHER" id="PTHR10851:SF0">
    <property type="entry name" value="PYRIDOXINE-5'-PHOSPHATE OXIDASE"/>
    <property type="match status" value="1"/>
</dbReference>
<comment type="cofactor">
    <cofactor evidence="1">
        <name>FMN</name>
        <dbReference type="ChEBI" id="CHEBI:58210"/>
    </cofactor>
</comment>
<name>A0A6J5Z665_9ZZZZ</name>
<dbReference type="Gene3D" id="2.30.110.10">
    <property type="entry name" value="Electron Transport, Fmn-binding Protein, Chain A"/>
    <property type="match status" value="1"/>
</dbReference>
<dbReference type="NCBIfam" id="TIGR00558">
    <property type="entry name" value="pdxH"/>
    <property type="match status" value="1"/>
</dbReference>
<protein>
    <submittedName>
        <fullName evidence="8">Unannotated protein</fullName>
    </submittedName>
</protein>
<evidence type="ECO:0000256" key="4">
    <source>
        <dbReference type="ARBA" id="ARBA00023002"/>
    </source>
</evidence>
<dbReference type="GO" id="GO:0004733">
    <property type="term" value="F:pyridoxamine phosphate oxidase activity"/>
    <property type="evidence" value="ECO:0007669"/>
    <property type="project" value="InterPro"/>
</dbReference>
<keyword evidence="2" id="KW-0285">Flavoprotein</keyword>
<dbReference type="PANTHER" id="PTHR10851">
    <property type="entry name" value="PYRIDOXINE-5-PHOSPHATE OXIDASE"/>
    <property type="match status" value="1"/>
</dbReference>
<dbReference type="HAMAP" id="MF_01629">
    <property type="entry name" value="PdxH"/>
    <property type="match status" value="1"/>
</dbReference>
<proteinExistence type="inferred from homology"/>
<dbReference type="Pfam" id="PF01243">
    <property type="entry name" value="PNPOx_N"/>
    <property type="match status" value="1"/>
</dbReference>